<dbReference type="Pfam" id="PF01250">
    <property type="entry name" value="Ribosomal_S6"/>
    <property type="match status" value="1"/>
</dbReference>
<dbReference type="AlphaFoldDB" id="A0A8H3WME1"/>
<dbReference type="GO" id="GO:0006412">
    <property type="term" value="P:translation"/>
    <property type="evidence" value="ECO:0007669"/>
    <property type="project" value="InterPro"/>
</dbReference>
<proteinExistence type="inferred from homology"/>
<dbReference type="Pfam" id="PF00494">
    <property type="entry name" value="SQS_PSY"/>
    <property type="match status" value="1"/>
</dbReference>
<keyword evidence="3" id="KW-0689">Ribosomal protein</keyword>
<dbReference type="Proteomes" id="UP000434172">
    <property type="component" value="Unassembled WGS sequence"/>
</dbReference>
<dbReference type="Gene3D" id="3.30.70.60">
    <property type="match status" value="1"/>
</dbReference>
<name>A0A8H3WME1_9PEZI</name>
<keyword evidence="4" id="KW-0496">Mitochondrion</keyword>
<evidence type="ECO:0000256" key="4">
    <source>
        <dbReference type="ARBA" id="ARBA00023128"/>
    </source>
</evidence>
<evidence type="ECO:0000256" key="5">
    <source>
        <dbReference type="ARBA" id="ARBA00023274"/>
    </source>
</evidence>
<dbReference type="EMBL" id="WOWK01000017">
    <property type="protein sequence ID" value="KAF0328467.1"/>
    <property type="molecule type" value="Genomic_DNA"/>
</dbReference>
<evidence type="ECO:0000256" key="7">
    <source>
        <dbReference type="ARBA" id="ARBA00037226"/>
    </source>
</evidence>
<keyword evidence="5" id="KW-0687">Ribonucleoprotein</keyword>
<comment type="caution">
    <text evidence="8">The sequence shown here is derived from an EMBL/GenBank/DDBJ whole genome shotgun (WGS) entry which is preliminary data.</text>
</comment>
<comment type="subcellular location">
    <subcellularLocation>
        <location evidence="1">Mitochondrion</location>
    </subcellularLocation>
</comment>
<reference evidence="8 9" key="1">
    <citation type="submission" date="2019-12" db="EMBL/GenBank/DDBJ databases">
        <title>A genome sequence resource for the geographically widespread anthracnose pathogen Colletotrichum asianum.</title>
        <authorList>
            <person name="Meng Y."/>
        </authorList>
    </citation>
    <scope>NUCLEOTIDE SEQUENCE [LARGE SCALE GENOMIC DNA]</scope>
    <source>
        <strain evidence="8 9">ICMP 18580</strain>
    </source>
</reference>
<dbReference type="InterPro" id="IPR000529">
    <property type="entry name" value="Ribosomal_bS6"/>
</dbReference>
<dbReference type="FunFam" id="3.30.70.60:FF:000007">
    <property type="entry name" value="37S ribosomal protein Mrp17"/>
    <property type="match status" value="1"/>
</dbReference>
<evidence type="ECO:0000313" key="8">
    <source>
        <dbReference type="EMBL" id="KAF0328467.1"/>
    </source>
</evidence>
<evidence type="ECO:0000256" key="2">
    <source>
        <dbReference type="ARBA" id="ARBA00009512"/>
    </source>
</evidence>
<dbReference type="NCBIfam" id="TIGR00166">
    <property type="entry name" value="S6"/>
    <property type="match status" value="1"/>
</dbReference>
<dbReference type="InterPro" id="IPR002060">
    <property type="entry name" value="Squ/phyt_synthse"/>
</dbReference>
<dbReference type="PANTHER" id="PTHR21011:SF1">
    <property type="entry name" value="SMALL RIBOSOMAL SUBUNIT PROTEIN BS6M"/>
    <property type="match status" value="1"/>
</dbReference>
<dbReference type="InterPro" id="IPR008949">
    <property type="entry name" value="Isoprenoid_synthase_dom_sf"/>
</dbReference>
<dbReference type="OrthoDB" id="270318at2759"/>
<dbReference type="CDD" id="cd15465">
    <property type="entry name" value="bS6_mito"/>
    <property type="match status" value="1"/>
</dbReference>
<organism evidence="8 9">
    <name type="scientific">Colletotrichum asianum</name>
    <dbReference type="NCBI Taxonomy" id="702518"/>
    <lineage>
        <taxon>Eukaryota</taxon>
        <taxon>Fungi</taxon>
        <taxon>Dikarya</taxon>
        <taxon>Ascomycota</taxon>
        <taxon>Pezizomycotina</taxon>
        <taxon>Sordariomycetes</taxon>
        <taxon>Hypocreomycetidae</taxon>
        <taxon>Glomerellales</taxon>
        <taxon>Glomerellaceae</taxon>
        <taxon>Colletotrichum</taxon>
        <taxon>Colletotrichum gloeosporioides species complex</taxon>
    </lineage>
</organism>
<dbReference type="InterPro" id="IPR014717">
    <property type="entry name" value="Transl_elong_EF1B/ribsomal_bS6"/>
</dbReference>
<protein>
    <recommendedName>
        <fullName evidence="6">Small ribosomal subunit protein bS6m</fullName>
    </recommendedName>
</protein>
<evidence type="ECO:0000256" key="1">
    <source>
        <dbReference type="ARBA" id="ARBA00004173"/>
    </source>
</evidence>
<dbReference type="Gene3D" id="1.10.600.10">
    <property type="entry name" value="Farnesyl Diphosphate Synthase"/>
    <property type="match status" value="1"/>
</dbReference>
<dbReference type="SUPFAM" id="SSF54995">
    <property type="entry name" value="Ribosomal protein S6"/>
    <property type="match status" value="1"/>
</dbReference>
<dbReference type="GO" id="GO:0003735">
    <property type="term" value="F:structural constituent of ribosome"/>
    <property type="evidence" value="ECO:0007669"/>
    <property type="project" value="InterPro"/>
</dbReference>
<comment type="similarity">
    <text evidence="2">Belongs to the bacterial ribosomal protein bS6 family.</text>
</comment>
<gene>
    <name evidence="8" type="ORF">GQ607_004263</name>
</gene>
<dbReference type="GO" id="GO:0070181">
    <property type="term" value="F:small ribosomal subunit rRNA binding"/>
    <property type="evidence" value="ECO:0007669"/>
    <property type="project" value="TreeGrafter"/>
</dbReference>
<sequence>MNRTRIVGHGLRRLVQTPPRGARGIITDADVVKARKYCQSQLQHSHHDAHLVYRLLSPRAQDAYLALRALNLELVRLPEVVSNPVIGQLRMQFWRESIDKTFAGTPPAEPICVLLHQALQDLRARSRSSTASSIRFWAQRVIKTREKHMDNRPFASLAALEEYAENTYSTLMYAVLSAMPLRSMQVDHLASHIGKACGIVATLRGIPVLAAPQQTQVHTPSGAEPPRPRDPVLLLPLDVMSEVNLREEDVFRYGPEAEGFQDAVFKVATRANDHLITAREMLKNLRAGQDAGHDFEHQGEEEHVYEEEQEDDVQRDIRRGFGVLLEAIPAQEYLTNLEASNFDPFAVKASWKLAWRLIVNVDHKMLYELVGIVRPGNLAEVKEIALTAGQIILRNGGVIRGMANWGVFQLPRPVSKAQMKHKSGHYFVMRYDASSATHSDMRNTINLDPRVIRTAHVKLGDGKLQTAARFGDVKWDGRH</sequence>
<dbReference type="PANTHER" id="PTHR21011">
    <property type="entry name" value="MITOCHONDRIAL 28S RIBOSOMAL PROTEIN S6"/>
    <property type="match status" value="1"/>
</dbReference>
<evidence type="ECO:0000256" key="6">
    <source>
        <dbReference type="ARBA" id="ARBA00035170"/>
    </source>
</evidence>
<comment type="function">
    <text evidence="7">Component of the mitochondrial ribosome (mitoribosome), a dedicated translation machinery responsible for the synthesis of mitochondrial genome-encoded proteins, including at least some of the essential transmembrane subunits of the mitochondrial respiratory chain. The mitoribosomes are attached to the mitochondrial inner membrane and translation products are cotranslationally integrated into the membrane.</text>
</comment>
<evidence type="ECO:0000256" key="3">
    <source>
        <dbReference type="ARBA" id="ARBA00022980"/>
    </source>
</evidence>
<accession>A0A8H3WME1</accession>
<evidence type="ECO:0000313" key="9">
    <source>
        <dbReference type="Proteomes" id="UP000434172"/>
    </source>
</evidence>
<dbReference type="InterPro" id="IPR035980">
    <property type="entry name" value="Ribosomal_bS6_sf"/>
</dbReference>
<dbReference type="GO" id="GO:0005763">
    <property type="term" value="C:mitochondrial small ribosomal subunit"/>
    <property type="evidence" value="ECO:0007669"/>
    <property type="project" value="TreeGrafter"/>
</dbReference>
<dbReference type="SUPFAM" id="SSF48576">
    <property type="entry name" value="Terpenoid synthases"/>
    <property type="match status" value="1"/>
</dbReference>
<keyword evidence="9" id="KW-1185">Reference proteome</keyword>